<dbReference type="Proteomes" id="UP000680714">
    <property type="component" value="Unassembled WGS sequence"/>
</dbReference>
<accession>A0ABS5IE76</accession>
<evidence type="ECO:0000313" key="2">
    <source>
        <dbReference type="Proteomes" id="UP000680714"/>
    </source>
</evidence>
<proteinExistence type="predicted"/>
<protein>
    <submittedName>
        <fullName evidence="1">Uncharacterized protein</fullName>
    </submittedName>
</protein>
<name>A0ABS5IE76_9PROT</name>
<sequence>MPFQFGPELVQVRATGAKGGVKWVAGNDDLLFLIRSPAAGWCVSIRYLAGGLWEYGLDALRARAHQALLHAGFRAKGPDEWPVVVSRADYAFDFHSPAFGREMIPRLLEQIVCHSSSKTRATVLPEKLSTWSRGGTLQTIDIGSKAGLQVSIYHKSLEVTEASGKTWFHELWGGVVEDVWRLEIRFGGEYLRDRSLRTHADLMSELPAMIGEAVFTRRLTVPLTGDTRRRRWALHPLWTAAYLARGEAILPPLGRYVTGRRSVLLDQQARQIAGTLRSAAVLARGDFDPGAVSEMVELACRLIDDDHRHLQKVERAVERYRFVDDAK</sequence>
<dbReference type="EMBL" id="JAGTUF010000013">
    <property type="protein sequence ID" value="MBR9972705.1"/>
    <property type="molecule type" value="Genomic_DNA"/>
</dbReference>
<reference evidence="1 2" key="1">
    <citation type="submission" date="2021-04" db="EMBL/GenBank/DDBJ databases">
        <title>Magnetospirillum sulfuroxidans sp. nov., a facultative chemolithoautotrophic sulfur-oxidizing alphaproteobacterium isolated from freshwater sediment and proposals for Paramagetospirillum gen. nov., and Magnetospirillaceae fam. nov.</title>
        <authorList>
            <person name="Koziaeva V."/>
            <person name="Geelhoed J.S."/>
            <person name="Sorokin D.Y."/>
            <person name="Grouzdev D.S."/>
        </authorList>
    </citation>
    <scope>NUCLEOTIDE SEQUENCE [LARGE SCALE GENOMIC DNA]</scope>
    <source>
        <strain evidence="1 2">J10</strain>
    </source>
</reference>
<keyword evidence="2" id="KW-1185">Reference proteome</keyword>
<comment type="caution">
    <text evidence="1">The sequence shown here is derived from an EMBL/GenBank/DDBJ whole genome shotgun (WGS) entry which is preliminary data.</text>
</comment>
<organism evidence="1 2">
    <name type="scientific">Magnetospirillum sulfuroxidans</name>
    <dbReference type="NCBI Taxonomy" id="611300"/>
    <lineage>
        <taxon>Bacteria</taxon>
        <taxon>Pseudomonadati</taxon>
        <taxon>Pseudomonadota</taxon>
        <taxon>Alphaproteobacteria</taxon>
        <taxon>Rhodospirillales</taxon>
        <taxon>Rhodospirillaceae</taxon>
        <taxon>Magnetospirillum</taxon>
    </lineage>
</organism>
<evidence type="ECO:0000313" key="1">
    <source>
        <dbReference type="EMBL" id="MBR9972705.1"/>
    </source>
</evidence>
<gene>
    <name evidence="1" type="ORF">KEC16_13350</name>
</gene>
<dbReference type="RefSeq" id="WP_211549737.1">
    <property type="nucleotide sequence ID" value="NZ_JAGTUF010000013.1"/>
</dbReference>